<reference evidence="1" key="1">
    <citation type="journal article" date="2012" name="PLoS ONE">
        <title>Gene sets for utilization of primary and secondary nutrition supplies in the distal gut of endangered iberian lynx.</title>
        <authorList>
            <person name="Alcaide M."/>
            <person name="Messina E."/>
            <person name="Richter M."/>
            <person name="Bargiela R."/>
            <person name="Peplies J."/>
            <person name="Huws S.A."/>
            <person name="Newbold C.J."/>
            <person name="Golyshin P.N."/>
            <person name="Simon M.A."/>
            <person name="Lopez G."/>
            <person name="Yakimov M.M."/>
            <person name="Ferrer M."/>
        </authorList>
    </citation>
    <scope>NUCLEOTIDE SEQUENCE</scope>
</reference>
<protein>
    <submittedName>
        <fullName evidence="1">Uncharacterized protein</fullName>
    </submittedName>
</protein>
<accession>J9FR31</accession>
<organism evidence="1">
    <name type="scientific">gut metagenome</name>
    <dbReference type="NCBI Taxonomy" id="749906"/>
    <lineage>
        <taxon>unclassified sequences</taxon>
        <taxon>metagenomes</taxon>
        <taxon>organismal metagenomes</taxon>
    </lineage>
</organism>
<dbReference type="AlphaFoldDB" id="J9FR31"/>
<gene>
    <name evidence="1" type="ORF">EVA_14477</name>
</gene>
<feature type="non-terminal residue" evidence="1">
    <location>
        <position position="28"/>
    </location>
</feature>
<proteinExistence type="predicted"/>
<comment type="caution">
    <text evidence="1">The sequence shown here is derived from an EMBL/GenBank/DDBJ whole genome shotgun (WGS) entry which is preliminary data.</text>
</comment>
<evidence type="ECO:0000313" key="1">
    <source>
        <dbReference type="EMBL" id="EJW97416.1"/>
    </source>
</evidence>
<name>J9FR31_9ZZZZ</name>
<dbReference type="EMBL" id="AMCI01004772">
    <property type="protein sequence ID" value="EJW97416.1"/>
    <property type="molecule type" value="Genomic_DNA"/>
</dbReference>
<sequence length="28" mass="3018">MNTPKRKSVSTMYFSTTAALLVVSTAVL</sequence>